<dbReference type="AlphaFoldDB" id="A0A8T5VAE5"/>
<evidence type="ECO:0000313" key="1">
    <source>
        <dbReference type="EMBL" id="UPT91224.1"/>
    </source>
</evidence>
<sequence length="155" mass="17061">MACETCSRATRGWLGGCLTATAVIQLFFLLILALASANRVTPMSPWDFVFAILIGVPLILFFVCVLSGIPSIATIWLSERLCIRSLVFFVLAGGLIGSASQMVLYRSVNELGWLYVTAGCFAGLNYWYIAGRYAGAETEQPKCLFQNMLSRMNRL</sequence>
<organism evidence="1 2">
    <name type="scientific">Bradyrhizobium barranii subsp. apii</name>
    <dbReference type="NCBI Taxonomy" id="2819348"/>
    <lineage>
        <taxon>Bacteria</taxon>
        <taxon>Pseudomonadati</taxon>
        <taxon>Pseudomonadota</taxon>
        <taxon>Alphaproteobacteria</taxon>
        <taxon>Hyphomicrobiales</taxon>
        <taxon>Nitrobacteraceae</taxon>
        <taxon>Bradyrhizobium</taxon>
        <taxon>Bradyrhizobium barranii</taxon>
    </lineage>
</organism>
<proteinExistence type="predicted"/>
<dbReference type="RefSeq" id="WP_166097145.1">
    <property type="nucleotide sequence ID" value="NZ_CP096255.1"/>
</dbReference>
<reference evidence="1" key="2">
    <citation type="submission" date="2022-04" db="EMBL/GenBank/DDBJ databases">
        <authorList>
            <person name="Bromfield E.S.P."/>
            <person name="Cloutier S."/>
        </authorList>
    </citation>
    <scope>NUCLEOTIDE SEQUENCE</scope>
    <source>
        <strain evidence="1">1S5</strain>
    </source>
</reference>
<accession>A0A8T5VAE5</accession>
<gene>
    <name evidence="1" type="ORF">HAP41_0000021250</name>
</gene>
<dbReference type="Proteomes" id="UP000551709">
    <property type="component" value="Chromosome"/>
</dbReference>
<evidence type="ECO:0000313" key="2">
    <source>
        <dbReference type="Proteomes" id="UP000551709"/>
    </source>
</evidence>
<dbReference type="EMBL" id="CP096255">
    <property type="protein sequence ID" value="UPT91224.1"/>
    <property type="molecule type" value="Genomic_DNA"/>
</dbReference>
<reference evidence="1" key="1">
    <citation type="journal article" date="2017" name="Syst. Appl. Microbiol.">
        <title>Soybeans inoculated with root zone soils of Canadian native legumes harbour diverse and novel Bradyrhizobium spp. that possess agricultural potential.</title>
        <authorList>
            <person name="Bromfield E.S.P."/>
            <person name="Cloutier S."/>
            <person name="Tambong J.T."/>
            <person name="Tran Thi T.V."/>
        </authorList>
    </citation>
    <scope>NUCLEOTIDE SEQUENCE</scope>
    <source>
        <strain evidence="1">1S5</strain>
    </source>
</reference>
<protein>
    <submittedName>
        <fullName evidence="1">Uncharacterized protein</fullName>
    </submittedName>
</protein>
<name>A0A8T5VAE5_9BRAD</name>